<organism evidence="1 2">
    <name type="scientific">Novosphingobium taihuense</name>
    <dbReference type="NCBI Taxonomy" id="260085"/>
    <lineage>
        <taxon>Bacteria</taxon>
        <taxon>Pseudomonadati</taxon>
        <taxon>Pseudomonadota</taxon>
        <taxon>Alphaproteobacteria</taxon>
        <taxon>Sphingomonadales</taxon>
        <taxon>Sphingomonadaceae</taxon>
        <taxon>Novosphingobium</taxon>
    </lineage>
</organism>
<reference evidence="1 2" key="1">
    <citation type="submission" date="2020-08" db="EMBL/GenBank/DDBJ databases">
        <title>Genomic Encyclopedia of Type Strains, Phase IV (KMG-IV): sequencing the most valuable type-strain genomes for metagenomic binning, comparative biology and taxonomic classification.</title>
        <authorList>
            <person name="Goeker M."/>
        </authorList>
    </citation>
    <scope>NUCLEOTIDE SEQUENCE [LARGE SCALE GENOMIC DNA]</scope>
    <source>
        <strain evidence="1 2">DSM 17507</strain>
    </source>
</reference>
<evidence type="ECO:0000313" key="1">
    <source>
        <dbReference type="EMBL" id="MBB4611915.1"/>
    </source>
</evidence>
<keyword evidence="2" id="KW-1185">Reference proteome</keyword>
<dbReference type="EMBL" id="JACHOA010000001">
    <property type="protein sequence ID" value="MBB4611915.1"/>
    <property type="molecule type" value="Genomic_DNA"/>
</dbReference>
<accession>A0A7W7EU22</accession>
<gene>
    <name evidence="1" type="ORF">GGR37_000161</name>
</gene>
<evidence type="ECO:0000313" key="2">
    <source>
        <dbReference type="Proteomes" id="UP000538566"/>
    </source>
</evidence>
<sequence length="40" mass="4084">MPTLVGQLGPPLDAHEQLKPVVAVPAGPITVRIAEPSNIG</sequence>
<proteinExistence type="predicted"/>
<dbReference type="AlphaFoldDB" id="A0A7W7EU22"/>
<comment type="caution">
    <text evidence="1">The sequence shown here is derived from an EMBL/GenBank/DDBJ whole genome shotgun (WGS) entry which is preliminary data.</text>
</comment>
<protein>
    <submittedName>
        <fullName evidence="1">Uncharacterized protein</fullName>
    </submittedName>
</protein>
<name>A0A7W7EU22_9SPHN</name>
<dbReference type="Proteomes" id="UP000538566">
    <property type="component" value="Unassembled WGS sequence"/>
</dbReference>